<reference evidence="1" key="1">
    <citation type="journal article" date="2014" name="Front. Microbiol.">
        <title>High frequency of phylogenetically diverse reductive dehalogenase-homologous genes in deep subseafloor sedimentary metagenomes.</title>
        <authorList>
            <person name="Kawai M."/>
            <person name="Futagami T."/>
            <person name="Toyoda A."/>
            <person name="Takaki Y."/>
            <person name="Nishi S."/>
            <person name="Hori S."/>
            <person name="Arai W."/>
            <person name="Tsubouchi T."/>
            <person name="Morono Y."/>
            <person name="Uchiyama I."/>
            <person name="Ito T."/>
            <person name="Fujiyama A."/>
            <person name="Inagaki F."/>
            <person name="Takami H."/>
        </authorList>
    </citation>
    <scope>NUCLEOTIDE SEQUENCE</scope>
    <source>
        <strain evidence="1">Expedition CK06-06</strain>
    </source>
</reference>
<proteinExistence type="predicted"/>
<sequence length="150" mass="16583">EIERSADCFPLLYGDIARTSVTIVGTNPFTALSISHEHIRLRVEQELREIRIRMRRVATDMAGKPHFGGAVEHKVKQLRSPLWALLTLRGESVDDHLEPVLVGATKAYGIDTAPLLRAREVPAAAYTTLATLLDAALDDVDTWTPERGNS</sequence>
<dbReference type="EMBL" id="BARU01018925">
    <property type="protein sequence ID" value="GAH61233.1"/>
    <property type="molecule type" value="Genomic_DNA"/>
</dbReference>
<name>X1IUL4_9ZZZZ</name>
<evidence type="ECO:0000313" key="1">
    <source>
        <dbReference type="EMBL" id="GAH61233.1"/>
    </source>
</evidence>
<comment type="caution">
    <text evidence="1">The sequence shown here is derived from an EMBL/GenBank/DDBJ whole genome shotgun (WGS) entry which is preliminary data.</text>
</comment>
<protein>
    <submittedName>
        <fullName evidence="1">Uncharacterized protein</fullName>
    </submittedName>
</protein>
<accession>X1IUL4</accession>
<organism evidence="1">
    <name type="scientific">marine sediment metagenome</name>
    <dbReference type="NCBI Taxonomy" id="412755"/>
    <lineage>
        <taxon>unclassified sequences</taxon>
        <taxon>metagenomes</taxon>
        <taxon>ecological metagenomes</taxon>
    </lineage>
</organism>
<dbReference type="AlphaFoldDB" id="X1IUL4"/>
<gene>
    <name evidence="1" type="ORF">S03H2_31229</name>
</gene>
<feature type="non-terminal residue" evidence="1">
    <location>
        <position position="1"/>
    </location>
</feature>